<comment type="caution">
    <text evidence="3">The sequence shown here is derived from an EMBL/GenBank/DDBJ whole genome shotgun (WGS) entry which is preliminary data.</text>
</comment>
<name>A0ABR3F372_9AGAR</name>
<dbReference type="PANTHER" id="PTHR37487">
    <property type="entry name" value="CHROMOSOME 1, WHOLE GENOME SHOTGUN SEQUENCE"/>
    <property type="match status" value="1"/>
</dbReference>
<protein>
    <recommendedName>
        <fullName evidence="5">Secreted protein</fullName>
    </recommendedName>
</protein>
<reference evidence="3 4" key="1">
    <citation type="submission" date="2024-02" db="EMBL/GenBank/DDBJ databases">
        <title>A draft genome for the cacao thread blight pathogen Marasmius crinis-equi.</title>
        <authorList>
            <person name="Cohen S.P."/>
            <person name="Baruah I.K."/>
            <person name="Amoako-Attah I."/>
            <person name="Bukari Y."/>
            <person name="Meinhardt L.W."/>
            <person name="Bailey B.A."/>
        </authorList>
    </citation>
    <scope>NUCLEOTIDE SEQUENCE [LARGE SCALE GENOMIC DNA]</scope>
    <source>
        <strain evidence="3 4">GH-76</strain>
    </source>
</reference>
<evidence type="ECO:0000313" key="4">
    <source>
        <dbReference type="Proteomes" id="UP001465976"/>
    </source>
</evidence>
<evidence type="ECO:0000256" key="1">
    <source>
        <dbReference type="SAM" id="MobiDB-lite"/>
    </source>
</evidence>
<dbReference type="EMBL" id="JBAHYK010001119">
    <property type="protein sequence ID" value="KAL0569444.1"/>
    <property type="molecule type" value="Genomic_DNA"/>
</dbReference>
<accession>A0ABR3F372</accession>
<proteinExistence type="predicted"/>
<evidence type="ECO:0000256" key="2">
    <source>
        <dbReference type="SAM" id="SignalP"/>
    </source>
</evidence>
<keyword evidence="4" id="KW-1185">Reference proteome</keyword>
<dbReference type="Proteomes" id="UP001465976">
    <property type="component" value="Unassembled WGS sequence"/>
</dbReference>
<feature type="region of interest" description="Disordered" evidence="1">
    <location>
        <begin position="117"/>
        <end position="145"/>
    </location>
</feature>
<sequence>MRFTIALAVLSAFGALAQVTMNTPTNLVACQLAQLVWSGGTPPYFINVQDGNNPSGTALERFDGQQGTSLTWLVNLQGGTSIGFLLRDSKGATSQTAAITVQDGSSTDCIGKSASISGASATAGRTGSSTPSSSQTRQTSTTSRS</sequence>
<evidence type="ECO:0000313" key="3">
    <source>
        <dbReference type="EMBL" id="KAL0569444.1"/>
    </source>
</evidence>
<feature type="signal peptide" evidence="2">
    <location>
        <begin position="1"/>
        <end position="17"/>
    </location>
</feature>
<dbReference type="PANTHER" id="PTHR37487:SF2">
    <property type="entry name" value="EXPRESSED PROTEIN"/>
    <property type="match status" value="1"/>
</dbReference>
<keyword evidence="2" id="KW-0732">Signal</keyword>
<feature type="chain" id="PRO_5045635418" description="Secreted protein" evidence="2">
    <location>
        <begin position="18"/>
        <end position="145"/>
    </location>
</feature>
<evidence type="ECO:0008006" key="5">
    <source>
        <dbReference type="Google" id="ProtNLM"/>
    </source>
</evidence>
<organism evidence="3 4">
    <name type="scientific">Marasmius crinis-equi</name>
    <dbReference type="NCBI Taxonomy" id="585013"/>
    <lineage>
        <taxon>Eukaryota</taxon>
        <taxon>Fungi</taxon>
        <taxon>Dikarya</taxon>
        <taxon>Basidiomycota</taxon>
        <taxon>Agaricomycotina</taxon>
        <taxon>Agaricomycetes</taxon>
        <taxon>Agaricomycetidae</taxon>
        <taxon>Agaricales</taxon>
        <taxon>Marasmiineae</taxon>
        <taxon>Marasmiaceae</taxon>
        <taxon>Marasmius</taxon>
    </lineage>
</organism>
<gene>
    <name evidence="3" type="ORF">V5O48_012522</name>
</gene>